<keyword evidence="7 11" id="KW-0472">Membrane</keyword>
<organism evidence="12 13">
    <name type="scientific">Alistipes timonensis JC136</name>
    <dbReference type="NCBI Taxonomy" id="1033731"/>
    <lineage>
        <taxon>Bacteria</taxon>
        <taxon>Pseudomonadati</taxon>
        <taxon>Bacteroidota</taxon>
        <taxon>Bacteroidia</taxon>
        <taxon>Bacteroidales</taxon>
        <taxon>Rikenellaceae</taxon>
        <taxon>Alistipes</taxon>
    </lineage>
</organism>
<evidence type="ECO:0000256" key="7">
    <source>
        <dbReference type="ARBA" id="ARBA00023136"/>
    </source>
</evidence>
<comment type="activity regulation">
    <text evidence="11">Na(+) is not transported, but it plays an essential structural role and its presence is essential for fluoride channel function.</text>
</comment>
<evidence type="ECO:0000256" key="1">
    <source>
        <dbReference type="ARBA" id="ARBA00004651"/>
    </source>
</evidence>
<feature type="transmembrane region" description="Helical" evidence="11">
    <location>
        <begin position="33"/>
        <end position="54"/>
    </location>
</feature>
<keyword evidence="11" id="KW-0915">Sodium</keyword>
<gene>
    <name evidence="11" type="primary">fluC</name>
    <name evidence="11" type="synonym">crcB</name>
    <name evidence="12" type="ORF">SAMN05444145_109113</name>
</gene>
<evidence type="ECO:0000256" key="5">
    <source>
        <dbReference type="ARBA" id="ARBA00022989"/>
    </source>
</evidence>
<proteinExistence type="inferred from homology"/>
<name>A0A1H4F9U7_9BACT</name>
<dbReference type="GO" id="GO:0140114">
    <property type="term" value="P:cellular detoxification of fluoride"/>
    <property type="evidence" value="ECO:0007669"/>
    <property type="project" value="UniProtKB-UniRule"/>
</dbReference>
<protein>
    <recommendedName>
        <fullName evidence="11">Fluoride-specific ion channel FluC</fullName>
    </recommendedName>
</protein>
<dbReference type="Proteomes" id="UP000183253">
    <property type="component" value="Unassembled WGS sequence"/>
</dbReference>
<feature type="transmembrane region" description="Helical" evidence="11">
    <location>
        <begin position="100"/>
        <end position="119"/>
    </location>
</feature>
<comment type="subcellular location">
    <subcellularLocation>
        <location evidence="1 11">Cell membrane</location>
        <topology evidence="1 11">Multi-pass membrane protein</topology>
    </subcellularLocation>
</comment>
<dbReference type="NCBIfam" id="TIGR00494">
    <property type="entry name" value="crcB"/>
    <property type="match status" value="1"/>
</dbReference>
<feature type="binding site" evidence="11">
    <location>
        <position position="72"/>
    </location>
    <ligand>
        <name>Na(+)</name>
        <dbReference type="ChEBI" id="CHEBI:29101"/>
        <note>structural</note>
    </ligand>
</feature>
<evidence type="ECO:0000256" key="3">
    <source>
        <dbReference type="ARBA" id="ARBA00022519"/>
    </source>
</evidence>
<dbReference type="HAMAP" id="MF_00454">
    <property type="entry name" value="FluC"/>
    <property type="match status" value="1"/>
</dbReference>
<evidence type="ECO:0000256" key="10">
    <source>
        <dbReference type="ARBA" id="ARBA00035585"/>
    </source>
</evidence>
<evidence type="ECO:0000256" key="2">
    <source>
        <dbReference type="ARBA" id="ARBA00022475"/>
    </source>
</evidence>
<dbReference type="EMBL" id="FNRI01000009">
    <property type="protein sequence ID" value="SEA93650.1"/>
    <property type="molecule type" value="Genomic_DNA"/>
</dbReference>
<dbReference type="RefSeq" id="WP_010265731.1">
    <property type="nucleotide sequence ID" value="NZ_CAEG01000017.1"/>
</dbReference>
<keyword evidence="2 11" id="KW-1003">Cell membrane</keyword>
<feature type="transmembrane region" description="Helical" evidence="11">
    <location>
        <begin position="5"/>
        <end position="27"/>
    </location>
</feature>
<dbReference type="AlphaFoldDB" id="A0A1H4F9U7"/>
<dbReference type="OrthoDB" id="9815830at2"/>
<keyword evidence="4 11" id="KW-0812">Transmembrane</keyword>
<dbReference type="PANTHER" id="PTHR28259">
    <property type="entry name" value="FLUORIDE EXPORT PROTEIN 1-RELATED"/>
    <property type="match status" value="1"/>
</dbReference>
<feature type="binding site" evidence="11">
    <location>
        <position position="75"/>
    </location>
    <ligand>
        <name>Na(+)</name>
        <dbReference type="ChEBI" id="CHEBI:29101"/>
        <note>structural</note>
    </ligand>
</feature>
<evidence type="ECO:0000313" key="12">
    <source>
        <dbReference type="EMBL" id="SEA93650.1"/>
    </source>
</evidence>
<dbReference type="GO" id="GO:0005886">
    <property type="term" value="C:plasma membrane"/>
    <property type="evidence" value="ECO:0007669"/>
    <property type="project" value="UniProtKB-SubCell"/>
</dbReference>
<comment type="function">
    <text evidence="11">Fluoride-specific ion channel. Important for reducing fluoride concentration in the cell, thus reducing its toxicity.</text>
</comment>
<keyword evidence="11" id="KW-0813">Transport</keyword>
<keyword evidence="6 11" id="KW-0406">Ion transport</keyword>
<keyword evidence="8 11" id="KW-0407">Ion channel</keyword>
<dbReference type="InterPro" id="IPR003691">
    <property type="entry name" value="FluC"/>
</dbReference>
<dbReference type="STRING" id="1033731.SAMN05444145_109113"/>
<dbReference type="GO" id="GO:0046872">
    <property type="term" value="F:metal ion binding"/>
    <property type="evidence" value="ECO:0007669"/>
    <property type="project" value="UniProtKB-KW"/>
</dbReference>
<evidence type="ECO:0000256" key="6">
    <source>
        <dbReference type="ARBA" id="ARBA00023065"/>
    </source>
</evidence>
<keyword evidence="11" id="KW-0479">Metal-binding</keyword>
<keyword evidence="13" id="KW-1185">Reference proteome</keyword>
<comment type="catalytic activity">
    <reaction evidence="10">
        <text>fluoride(in) = fluoride(out)</text>
        <dbReference type="Rhea" id="RHEA:76159"/>
        <dbReference type="ChEBI" id="CHEBI:17051"/>
    </reaction>
    <physiologicalReaction direction="left-to-right" evidence="10">
        <dbReference type="Rhea" id="RHEA:76160"/>
    </physiologicalReaction>
</comment>
<evidence type="ECO:0000256" key="11">
    <source>
        <dbReference type="HAMAP-Rule" id="MF_00454"/>
    </source>
</evidence>
<accession>A0A1H4F9U7</accession>
<feature type="transmembrane region" description="Helical" evidence="11">
    <location>
        <begin position="61"/>
        <end position="80"/>
    </location>
</feature>
<evidence type="ECO:0000313" key="13">
    <source>
        <dbReference type="Proteomes" id="UP000183253"/>
    </source>
</evidence>
<dbReference type="GO" id="GO:0062054">
    <property type="term" value="F:fluoride channel activity"/>
    <property type="evidence" value="ECO:0007669"/>
    <property type="project" value="UniProtKB-UniRule"/>
</dbReference>
<keyword evidence="5 11" id="KW-1133">Transmembrane helix</keyword>
<evidence type="ECO:0000256" key="9">
    <source>
        <dbReference type="ARBA" id="ARBA00035120"/>
    </source>
</evidence>
<dbReference type="Pfam" id="PF02537">
    <property type="entry name" value="CRCB"/>
    <property type="match status" value="1"/>
</dbReference>
<sequence>MIRELLAVGLGGAAGSVVRYMLSAWLLAGHTLLGFPAGTFAVNALGSLLIGILLEATSSAAAGWLLIVGFCGGFTTFSTFSADAVRLLRAGDYGPATAYIALSVGTCIVFAMLGMWIGAQIVRN</sequence>
<evidence type="ECO:0000256" key="8">
    <source>
        <dbReference type="ARBA" id="ARBA00023303"/>
    </source>
</evidence>
<dbReference type="PANTHER" id="PTHR28259:SF1">
    <property type="entry name" value="FLUORIDE EXPORT PROTEIN 1-RELATED"/>
    <property type="match status" value="1"/>
</dbReference>
<comment type="similarity">
    <text evidence="9 11">Belongs to the fluoride channel Fluc/FEX (TC 1.A.43) family.</text>
</comment>
<reference evidence="12 13" key="1">
    <citation type="submission" date="2016-10" db="EMBL/GenBank/DDBJ databases">
        <authorList>
            <person name="de Groot N.N."/>
        </authorList>
    </citation>
    <scope>NUCLEOTIDE SEQUENCE [LARGE SCALE GENOMIC DNA]</scope>
    <source>
        <strain evidence="12 13">DSM 25383</strain>
    </source>
</reference>
<keyword evidence="3" id="KW-0997">Cell inner membrane</keyword>
<evidence type="ECO:0000256" key="4">
    <source>
        <dbReference type="ARBA" id="ARBA00022692"/>
    </source>
</evidence>